<dbReference type="PANTHER" id="PTHR44858:SF1">
    <property type="entry name" value="UDP-N-ACETYLGLUCOSAMINE--PEPTIDE N-ACETYLGLUCOSAMINYLTRANSFERASE SPINDLY-RELATED"/>
    <property type="match status" value="1"/>
</dbReference>
<protein>
    <recommendedName>
        <fullName evidence="6">Tetratricopeptide repeat protein</fullName>
    </recommendedName>
</protein>
<name>A0ABR8Z809_9FLAO</name>
<dbReference type="Pfam" id="PF13432">
    <property type="entry name" value="TPR_16"/>
    <property type="match status" value="1"/>
</dbReference>
<keyword evidence="1" id="KW-0677">Repeat</keyword>
<dbReference type="InterPro" id="IPR011990">
    <property type="entry name" value="TPR-like_helical_dom_sf"/>
</dbReference>
<feature type="repeat" description="TPR" evidence="3">
    <location>
        <begin position="124"/>
        <end position="157"/>
    </location>
</feature>
<dbReference type="Pfam" id="PF13181">
    <property type="entry name" value="TPR_8"/>
    <property type="match status" value="1"/>
</dbReference>
<dbReference type="EMBL" id="JACYFS010000001">
    <property type="protein sequence ID" value="MBD8081409.1"/>
    <property type="molecule type" value="Genomic_DNA"/>
</dbReference>
<dbReference type="PANTHER" id="PTHR44858">
    <property type="entry name" value="TETRATRICOPEPTIDE REPEAT PROTEIN 6"/>
    <property type="match status" value="1"/>
</dbReference>
<comment type="caution">
    <text evidence="4">The sequence shown here is derived from an EMBL/GenBank/DDBJ whole genome shotgun (WGS) entry which is preliminary data.</text>
</comment>
<dbReference type="PROSITE" id="PS50005">
    <property type="entry name" value="TPR"/>
    <property type="match status" value="3"/>
</dbReference>
<keyword evidence="5" id="KW-1185">Reference proteome</keyword>
<organism evidence="4 5">
    <name type="scientific">Chryseobacterium caseinilyticum</name>
    <dbReference type="NCBI Taxonomy" id="2771428"/>
    <lineage>
        <taxon>Bacteria</taxon>
        <taxon>Pseudomonadati</taxon>
        <taxon>Bacteroidota</taxon>
        <taxon>Flavobacteriia</taxon>
        <taxon>Flavobacteriales</taxon>
        <taxon>Weeksellaceae</taxon>
        <taxon>Chryseobacterium group</taxon>
        <taxon>Chryseobacterium</taxon>
    </lineage>
</organism>
<dbReference type="Gene3D" id="1.25.40.10">
    <property type="entry name" value="Tetratricopeptide repeat domain"/>
    <property type="match status" value="2"/>
</dbReference>
<dbReference type="InterPro" id="IPR019734">
    <property type="entry name" value="TPR_rpt"/>
</dbReference>
<feature type="repeat" description="TPR" evidence="3">
    <location>
        <begin position="191"/>
        <end position="224"/>
    </location>
</feature>
<dbReference type="Proteomes" id="UP000637299">
    <property type="component" value="Unassembled WGS sequence"/>
</dbReference>
<evidence type="ECO:0000313" key="5">
    <source>
        <dbReference type="Proteomes" id="UP000637299"/>
    </source>
</evidence>
<sequence>MKTKLFFLGAALFSMTCIDAQDKKLAEECMRKNDYVCAEKQYQILADKELIQKFKSDYYVQLGTAQRRLGKTSAAFKSFESALITNPLSVSVYENLAALHNTKGSRPKALEYINSGLKVEEQNANLYLLRSKVYDNMGKKDLALKDLNYILTFAPDNLFAKTGLATLKRRSGDLEGSLADYNKLLAERPESLLYNGRAEVYVQMKKYKEALTDVNKSISIDSKFSQSYVTKAAILFETAKPKEACDNLDKAIALGHEKSLLPDYAVKCIKKTQ</sequence>
<evidence type="ECO:0000313" key="4">
    <source>
        <dbReference type="EMBL" id="MBD8081409.1"/>
    </source>
</evidence>
<proteinExistence type="predicted"/>
<evidence type="ECO:0000256" key="1">
    <source>
        <dbReference type="ARBA" id="ARBA00022737"/>
    </source>
</evidence>
<reference evidence="4 5" key="1">
    <citation type="submission" date="2020-09" db="EMBL/GenBank/DDBJ databases">
        <title>Genome seq and assembly of Chryseobacterium sp.</title>
        <authorList>
            <person name="Chhetri G."/>
        </authorList>
    </citation>
    <scope>NUCLEOTIDE SEQUENCE [LARGE SCALE GENOMIC DNA]</scope>
    <source>
        <strain evidence="4 5">GCR10</strain>
    </source>
</reference>
<feature type="repeat" description="TPR" evidence="3">
    <location>
        <begin position="56"/>
        <end position="89"/>
    </location>
</feature>
<evidence type="ECO:0000256" key="3">
    <source>
        <dbReference type="PROSITE-ProRule" id="PRU00339"/>
    </source>
</evidence>
<keyword evidence="2 3" id="KW-0802">TPR repeat</keyword>
<gene>
    <name evidence="4" type="ORF">IC610_03110</name>
</gene>
<dbReference type="RefSeq" id="WP_191735191.1">
    <property type="nucleotide sequence ID" value="NZ_JACYFS010000001.1"/>
</dbReference>
<dbReference type="SUPFAM" id="SSF48452">
    <property type="entry name" value="TPR-like"/>
    <property type="match status" value="1"/>
</dbReference>
<dbReference type="InterPro" id="IPR050498">
    <property type="entry name" value="Ycf3"/>
</dbReference>
<evidence type="ECO:0000256" key="2">
    <source>
        <dbReference type="ARBA" id="ARBA00022803"/>
    </source>
</evidence>
<evidence type="ECO:0008006" key="6">
    <source>
        <dbReference type="Google" id="ProtNLM"/>
    </source>
</evidence>
<accession>A0ABR8Z809</accession>
<dbReference type="SMART" id="SM00028">
    <property type="entry name" value="TPR"/>
    <property type="match status" value="5"/>
</dbReference>